<feature type="DNA-binding region" description="Homeobox" evidence="5">
    <location>
        <begin position="144"/>
        <end position="234"/>
    </location>
</feature>
<dbReference type="CDD" id="cd00086">
    <property type="entry name" value="homeodomain"/>
    <property type="match status" value="1"/>
</dbReference>
<keyword evidence="2 5" id="KW-0238">DNA-binding</keyword>
<dbReference type="SUPFAM" id="SSF46689">
    <property type="entry name" value="Homeodomain-like"/>
    <property type="match status" value="1"/>
</dbReference>
<gene>
    <name evidence="8" type="primary">WBGene00277851</name>
</gene>
<dbReference type="SMART" id="SM00389">
    <property type="entry name" value="HOX"/>
    <property type="match status" value="1"/>
</dbReference>
<dbReference type="GO" id="GO:0005634">
    <property type="term" value="C:nucleus"/>
    <property type="evidence" value="ECO:0007669"/>
    <property type="project" value="UniProtKB-SubCell"/>
</dbReference>
<organism evidence="8 9">
    <name type="scientific">Pristionchus pacificus</name>
    <name type="common">Parasitic nematode worm</name>
    <dbReference type="NCBI Taxonomy" id="54126"/>
    <lineage>
        <taxon>Eukaryota</taxon>
        <taxon>Metazoa</taxon>
        <taxon>Ecdysozoa</taxon>
        <taxon>Nematoda</taxon>
        <taxon>Chromadorea</taxon>
        <taxon>Rhabditida</taxon>
        <taxon>Rhabditina</taxon>
        <taxon>Diplogasteromorpha</taxon>
        <taxon>Diplogasteroidea</taxon>
        <taxon>Neodiplogasteridae</taxon>
        <taxon>Pristionchus</taxon>
    </lineage>
</organism>
<dbReference type="PANTHER" id="PTHR24333:SF8">
    <property type="entry name" value="HOMEOBOX PROTEIN CEH-62"/>
    <property type="match status" value="1"/>
</dbReference>
<keyword evidence="4 5" id="KW-0539">Nucleus</keyword>
<name>A0A2A6B3X9_PRIPA</name>
<accession>A0A2A6B3X9</accession>
<dbReference type="AlphaFoldDB" id="A0A2A6B3X9"/>
<dbReference type="PROSITE" id="PS00027">
    <property type="entry name" value="HOMEOBOX_1"/>
    <property type="match status" value="1"/>
</dbReference>
<evidence type="ECO:0000313" key="9">
    <source>
        <dbReference type="Proteomes" id="UP000005239"/>
    </source>
</evidence>
<dbReference type="InterPro" id="IPR017970">
    <property type="entry name" value="Homeobox_CS"/>
</dbReference>
<dbReference type="GO" id="GO:0000981">
    <property type="term" value="F:DNA-binding transcription factor activity, RNA polymerase II-specific"/>
    <property type="evidence" value="ECO:0007669"/>
    <property type="project" value="InterPro"/>
</dbReference>
<evidence type="ECO:0000256" key="7">
    <source>
        <dbReference type="SAM" id="MobiDB-lite"/>
    </source>
</evidence>
<proteinExistence type="predicted"/>
<dbReference type="Pfam" id="PF00046">
    <property type="entry name" value="Homeodomain"/>
    <property type="match status" value="1"/>
</dbReference>
<evidence type="ECO:0000256" key="5">
    <source>
        <dbReference type="PROSITE-ProRule" id="PRU00108"/>
    </source>
</evidence>
<feature type="compositionally biased region" description="Low complexity" evidence="7">
    <location>
        <begin position="242"/>
        <end position="275"/>
    </location>
</feature>
<dbReference type="GO" id="GO:0003677">
    <property type="term" value="F:DNA binding"/>
    <property type="evidence" value="ECO:0007669"/>
    <property type="project" value="UniProtKB-UniRule"/>
</dbReference>
<keyword evidence="3 5" id="KW-0371">Homeobox</keyword>
<comment type="subcellular location">
    <subcellularLocation>
        <location evidence="1 5 6">Nucleus</location>
    </subcellularLocation>
</comment>
<feature type="region of interest" description="Disordered" evidence="7">
    <location>
        <begin position="242"/>
        <end position="284"/>
    </location>
</feature>
<evidence type="ECO:0000256" key="4">
    <source>
        <dbReference type="ARBA" id="ARBA00023242"/>
    </source>
</evidence>
<dbReference type="InterPro" id="IPR009057">
    <property type="entry name" value="Homeodomain-like_sf"/>
</dbReference>
<evidence type="ECO:0000256" key="3">
    <source>
        <dbReference type="ARBA" id="ARBA00023155"/>
    </source>
</evidence>
<dbReference type="Proteomes" id="UP000005239">
    <property type="component" value="Unassembled WGS sequence"/>
</dbReference>
<keyword evidence="9" id="KW-1185">Reference proteome</keyword>
<dbReference type="Gene3D" id="1.10.10.60">
    <property type="entry name" value="Homeodomain-like"/>
    <property type="match status" value="1"/>
</dbReference>
<reference evidence="9" key="1">
    <citation type="journal article" date="2008" name="Nat. Genet.">
        <title>The Pristionchus pacificus genome provides a unique perspective on nematode lifestyle and parasitism.</title>
        <authorList>
            <person name="Dieterich C."/>
            <person name="Clifton S.W."/>
            <person name="Schuster L.N."/>
            <person name="Chinwalla A."/>
            <person name="Delehaunty K."/>
            <person name="Dinkelacker I."/>
            <person name="Fulton L."/>
            <person name="Fulton R."/>
            <person name="Godfrey J."/>
            <person name="Minx P."/>
            <person name="Mitreva M."/>
            <person name="Roeseler W."/>
            <person name="Tian H."/>
            <person name="Witte H."/>
            <person name="Yang S.P."/>
            <person name="Wilson R.K."/>
            <person name="Sommer R.J."/>
        </authorList>
    </citation>
    <scope>NUCLEOTIDE SEQUENCE [LARGE SCALE GENOMIC DNA]</scope>
    <source>
        <strain evidence="9">PS312</strain>
    </source>
</reference>
<dbReference type="InterPro" id="IPR050848">
    <property type="entry name" value="Homeobox_TF"/>
</dbReference>
<evidence type="ECO:0000313" key="8">
    <source>
        <dbReference type="EnsemblMetazoa" id="PPA39482.1"/>
    </source>
</evidence>
<dbReference type="PANTHER" id="PTHR24333">
    <property type="entry name" value="HOMEO BOX HB9 LIKE A-RELATED"/>
    <property type="match status" value="1"/>
</dbReference>
<accession>A0A8R1YW82</accession>
<dbReference type="PROSITE" id="PS50071">
    <property type="entry name" value="HOMEOBOX_2"/>
    <property type="match status" value="1"/>
</dbReference>
<reference evidence="8" key="2">
    <citation type="submission" date="2022-06" db="UniProtKB">
        <authorList>
            <consortium name="EnsemblMetazoa"/>
        </authorList>
    </citation>
    <scope>IDENTIFICATION</scope>
    <source>
        <strain evidence="8">PS312</strain>
    </source>
</reference>
<dbReference type="EnsemblMetazoa" id="PPA39482.1">
    <property type="protein sequence ID" value="PPA39482.1"/>
    <property type="gene ID" value="WBGene00277851"/>
</dbReference>
<protein>
    <submittedName>
        <fullName evidence="8">Homeobox domain-containing protein</fullName>
    </submittedName>
</protein>
<evidence type="ECO:0000256" key="1">
    <source>
        <dbReference type="ARBA" id="ARBA00004123"/>
    </source>
</evidence>
<evidence type="ECO:0000256" key="2">
    <source>
        <dbReference type="ARBA" id="ARBA00023125"/>
    </source>
</evidence>
<evidence type="ECO:0000256" key="6">
    <source>
        <dbReference type="RuleBase" id="RU000682"/>
    </source>
</evidence>
<sequence length="317" mass="34578">MIILLVCTQFKENKKWRVFSSVFYVADMITLGSSAFKPYYRPSSESGATGISLSDQASPLSILTNLLARGMAVPFELQAAMANATANLQRMPMGEGAAPETNCCTTTSGTSAEVAGACSYSQNKSAQFTSYSTNYSVFYLIGKAKRKRTTFTASQAGFLEKKPGDNRGSTGRPRAPCFHWENLQDINMCHKHEYDLDQYMPRSRRISVAESLHLSENQIKTWFQNRRAKDKKIRSMTTLCSSSTELLPSSSSPMLSPVPSAASSSSSSPSLSAPIQPQPQPDPIPSLIELIALGKSELIPISRLMSVINPALPPSQK</sequence>
<dbReference type="InterPro" id="IPR001356">
    <property type="entry name" value="HD"/>
</dbReference>